<dbReference type="InterPro" id="IPR003660">
    <property type="entry name" value="HAMP_dom"/>
</dbReference>
<dbReference type="InterPro" id="IPR004090">
    <property type="entry name" value="Chemotax_Me-accpt_rcpt"/>
</dbReference>
<dbReference type="PANTHER" id="PTHR43531:SF11">
    <property type="entry name" value="METHYL-ACCEPTING CHEMOTAXIS PROTEIN 3"/>
    <property type="match status" value="1"/>
</dbReference>
<dbReference type="RefSeq" id="WP_253201688.1">
    <property type="nucleotide sequence ID" value="NZ_JAZHFS010000014.1"/>
</dbReference>
<dbReference type="Pfam" id="PF18947">
    <property type="entry name" value="HAMP_2"/>
    <property type="match status" value="3"/>
</dbReference>
<reference evidence="6 7" key="1">
    <citation type="submission" date="2023-11" db="EMBL/GenBank/DDBJ databases">
        <title>Draft genome sequence of a psychrophilic Clostridium strain from permafrost water brine.</title>
        <authorList>
            <person name="Shcherbakova V.A."/>
            <person name="Trubitsyn V.E."/>
            <person name="Zakharyuk A.G."/>
        </authorList>
    </citation>
    <scope>NUCLEOTIDE SEQUENCE [LARGE SCALE GENOMIC DNA]</scope>
    <source>
        <strain evidence="6 7">14F</strain>
    </source>
</reference>
<dbReference type="PANTHER" id="PTHR43531">
    <property type="entry name" value="PROTEIN ICFG"/>
    <property type="match status" value="1"/>
</dbReference>
<comment type="similarity">
    <text evidence="2">Belongs to the methyl-accepting chemotaxis (MCP) protein family.</text>
</comment>
<evidence type="ECO:0000259" key="5">
    <source>
        <dbReference type="PROSITE" id="PS50111"/>
    </source>
</evidence>
<feature type="transmembrane region" description="Helical" evidence="4">
    <location>
        <begin position="13"/>
        <end position="32"/>
    </location>
</feature>
<feature type="transmembrane region" description="Helical" evidence="4">
    <location>
        <begin position="44"/>
        <end position="67"/>
    </location>
</feature>
<dbReference type="Pfam" id="PF00015">
    <property type="entry name" value="MCPsignal"/>
    <property type="match status" value="1"/>
</dbReference>
<accession>A0ABU7URQ5</accession>
<dbReference type="Gene3D" id="1.10.287.950">
    <property type="entry name" value="Methyl-accepting chemotaxis protein"/>
    <property type="match status" value="1"/>
</dbReference>
<evidence type="ECO:0000256" key="1">
    <source>
        <dbReference type="ARBA" id="ARBA00022500"/>
    </source>
</evidence>
<evidence type="ECO:0000256" key="3">
    <source>
        <dbReference type="PROSITE-ProRule" id="PRU00284"/>
    </source>
</evidence>
<dbReference type="EMBL" id="JAZHFS010000014">
    <property type="protein sequence ID" value="MEF2113639.1"/>
    <property type="molecule type" value="Genomic_DNA"/>
</dbReference>
<dbReference type="PRINTS" id="PR00260">
    <property type="entry name" value="CHEMTRNSDUCR"/>
</dbReference>
<proteinExistence type="inferred from homology"/>
<protein>
    <submittedName>
        <fullName evidence="6">Methyl-accepting chemotaxis protein</fullName>
    </submittedName>
</protein>
<keyword evidence="3" id="KW-0807">Transducer</keyword>
<dbReference type="InterPro" id="IPR004089">
    <property type="entry name" value="MCPsignal_dom"/>
</dbReference>
<dbReference type="SUPFAM" id="SSF58104">
    <property type="entry name" value="Methyl-accepting chemotaxis protein (MCP) signaling domain"/>
    <property type="match status" value="1"/>
</dbReference>
<gene>
    <name evidence="6" type="ORF">SJI18_15135</name>
</gene>
<organism evidence="6 7">
    <name type="scientific">Clostridium frigoriphilum</name>
    <dbReference type="NCBI Taxonomy" id="443253"/>
    <lineage>
        <taxon>Bacteria</taxon>
        <taxon>Bacillati</taxon>
        <taxon>Bacillota</taxon>
        <taxon>Clostridia</taxon>
        <taxon>Eubacteriales</taxon>
        <taxon>Clostridiaceae</taxon>
        <taxon>Clostridium</taxon>
    </lineage>
</organism>
<dbReference type="CDD" id="cd11386">
    <property type="entry name" value="MCP_signal"/>
    <property type="match status" value="1"/>
</dbReference>
<keyword evidence="4" id="KW-1133">Transmembrane helix</keyword>
<name>A0ABU7URQ5_9CLOT</name>
<evidence type="ECO:0000313" key="6">
    <source>
        <dbReference type="EMBL" id="MEF2113639.1"/>
    </source>
</evidence>
<keyword evidence="7" id="KW-1185">Reference proteome</keyword>
<keyword evidence="4" id="KW-0472">Membrane</keyword>
<sequence>MKWYMNMKTRPKLLTWFTIISIIGWFIGYMGYSAIKRIETIKVYDFTVLMIMISIIVGISISIILGLKISKIISESIENLNIDINSLKDAIGEGEFGTRIDETKHNGYYKGIIQGVNKTIDSLTQPLNESRKVLGSMAANDLTVKMTGSYKGMMKEFADNINSVNSRIANVVKLNTEISVGDIKGIEEIRKIGKRSENDELMPTMVIMMSTIKDLIEEIAIISDAAVKGNLDVRSDVSKFQGGYREIIEGFNGTLDAITKPINESKKVLAGMAVNDLTIKMTGSYEGVMKELADNINSVNERILSISDLFTQVSLGDTSRLEDLNKIGKRSENDKLLPAMILMMSTIQNLIKEISVIADGAIDGKLETRSDVLKFHGGFRDILEGLNKTLDAVEAPINESAEVLKEMEAGNLCVNMIGNYKGSYQVIKDSLNNTIESFNKLLGNITEASEQVLSGSNQVSDGSQALSQGTTEQASAIEELTSSITQVAAQTKQNAVNASQANELALSAKEGAILGNSHMKEMLESMEEIIVSSSNISKIIKVIDDIAFQTNMLALNAAVEAARAGQHGKGFAVVAEEVRNLAARSAKAAKETTDLVEGSIKKVEFGTKIANNTAESLNQIVLGVSKAATLVGEIAAASNEQATAIYQINKGIEQVSDVVQTNSATSEQSAAASEELSSQAAMLKNMVGKFNLKGGTSLAHNGMFLEAQRNSNQIKNRSLAKDEVAVTKGKPVISLSNMDFGKY</sequence>
<evidence type="ECO:0000313" key="7">
    <source>
        <dbReference type="Proteomes" id="UP001498469"/>
    </source>
</evidence>
<feature type="domain" description="Methyl-accepting transducer" evidence="5">
    <location>
        <begin position="448"/>
        <end position="677"/>
    </location>
</feature>
<dbReference type="Gene3D" id="1.20.120.1530">
    <property type="match status" value="3"/>
</dbReference>
<dbReference type="PROSITE" id="PS50111">
    <property type="entry name" value="CHEMOTAXIS_TRANSDUC_2"/>
    <property type="match status" value="1"/>
</dbReference>
<evidence type="ECO:0000256" key="4">
    <source>
        <dbReference type="SAM" id="Phobius"/>
    </source>
</evidence>
<keyword evidence="1" id="KW-0145">Chemotaxis</keyword>
<comment type="caution">
    <text evidence="6">The sequence shown here is derived from an EMBL/GenBank/DDBJ whole genome shotgun (WGS) entry which is preliminary data.</text>
</comment>
<dbReference type="InterPro" id="IPR051310">
    <property type="entry name" value="MCP_chemotaxis"/>
</dbReference>
<dbReference type="SMART" id="SM00283">
    <property type="entry name" value="MA"/>
    <property type="match status" value="1"/>
</dbReference>
<dbReference type="Proteomes" id="UP001498469">
    <property type="component" value="Unassembled WGS sequence"/>
</dbReference>
<keyword evidence="4" id="KW-0812">Transmembrane</keyword>
<evidence type="ECO:0000256" key="2">
    <source>
        <dbReference type="ARBA" id="ARBA00029447"/>
    </source>
</evidence>